<dbReference type="Gene3D" id="3.40.50.300">
    <property type="entry name" value="P-loop containing nucleotide triphosphate hydrolases"/>
    <property type="match status" value="1"/>
</dbReference>
<organism evidence="7 8">
    <name type="scientific">Virgisporangium aurantiacum</name>
    <dbReference type="NCBI Taxonomy" id="175570"/>
    <lineage>
        <taxon>Bacteria</taxon>
        <taxon>Bacillati</taxon>
        <taxon>Actinomycetota</taxon>
        <taxon>Actinomycetes</taxon>
        <taxon>Micromonosporales</taxon>
        <taxon>Micromonosporaceae</taxon>
        <taxon>Virgisporangium</taxon>
    </lineage>
</organism>
<keyword evidence="8" id="KW-1185">Reference proteome</keyword>
<feature type="DNA-binding region" description="OmpR/PhoB-type" evidence="5">
    <location>
        <begin position="1"/>
        <end position="97"/>
    </location>
</feature>
<dbReference type="GO" id="GO:0003677">
    <property type="term" value="F:DNA binding"/>
    <property type="evidence" value="ECO:0007669"/>
    <property type="project" value="UniProtKB-UniRule"/>
</dbReference>
<dbReference type="Gene3D" id="1.10.10.10">
    <property type="entry name" value="Winged helix-like DNA-binding domain superfamily/Winged helix DNA-binding domain"/>
    <property type="match status" value="1"/>
</dbReference>
<dbReference type="GO" id="GO:0006355">
    <property type="term" value="P:regulation of DNA-templated transcription"/>
    <property type="evidence" value="ECO:0007669"/>
    <property type="project" value="InterPro"/>
</dbReference>
<gene>
    <name evidence="7" type="ORF">Vau01_079400</name>
</gene>
<accession>A0A8J3ZA70</accession>
<proteinExistence type="inferred from homology"/>
<name>A0A8J3ZA70_9ACTN</name>
<dbReference type="PANTHER" id="PTHR35807">
    <property type="entry name" value="TRANSCRIPTIONAL REGULATOR REDD-RELATED"/>
    <property type="match status" value="1"/>
</dbReference>
<dbReference type="PANTHER" id="PTHR35807:SF1">
    <property type="entry name" value="TRANSCRIPTIONAL REGULATOR REDD"/>
    <property type="match status" value="1"/>
</dbReference>
<dbReference type="GO" id="GO:0000160">
    <property type="term" value="P:phosphorelay signal transduction system"/>
    <property type="evidence" value="ECO:0007669"/>
    <property type="project" value="InterPro"/>
</dbReference>
<dbReference type="Proteomes" id="UP000612585">
    <property type="component" value="Unassembled WGS sequence"/>
</dbReference>
<dbReference type="PRINTS" id="PR00364">
    <property type="entry name" value="DISEASERSIST"/>
</dbReference>
<dbReference type="EMBL" id="BOPG01000054">
    <property type="protein sequence ID" value="GIJ60424.1"/>
    <property type="molecule type" value="Genomic_DNA"/>
</dbReference>
<dbReference type="SUPFAM" id="SSF48452">
    <property type="entry name" value="TPR-like"/>
    <property type="match status" value="1"/>
</dbReference>
<dbReference type="PROSITE" id="PS51755">
    <property type="entry name" value="OMPR_PHOB"/>
    <property type="match status" value="1"/>
</dbReference>
<dbReference type="CDD" id="cd15831">
    <property type="entry name" value="BTAD"/>
    <property type="match status" value="1"/>
</dbReference>
<keyword evidence="2" id="KW-0805">Transcription regulation</keyword>
<dbReference type="InterPro" id="IPR027417">
    <property type="entry name" value="P-loop_NTPase"/>
</dbReference>
<dbReference type="SMART" id="SM00862">
    <property type="entry name" value="Trans_reg_C"/>
    <property type="match status" value="1"/>
</dbReference>
<dbReference type="InterPro" id="IPR005158">
    <property type="entry name" value="BTAD"/>
</dbReference>
<evidence type="ECO:0000259" key="6">
    <source>
        <dbReference type="PROSITE" id="PS51755"/>
    </source>
</evidence>
<evidence type="ECO:0000256" key="5">
    <source>
        <dbReference type="PROSITE-ProRule" id="PRU01091"/>
    </source>
</evidence>
<comment type="caution">
    <text evidence="7">The sequence shown here is derived from an EMBL/GenBank/DDBJ whole genome shotgun (WGS) entry which is preliminary data.</text>
</comment>
<evidence type="ECO:0000256" key="1">
    <source>
        <dbReference type="ARBA" id="ARBA00005820"/>
    </source>
</evidence>
<evidence type="ECO:0000256" key="4">
    <source>
        <dbReference type="ARBA" id="ARBA00023163"/>
    </source>
</evidence>
<dbReference type="InterPro" id="IPR051677">
    <property type="entry name" value="AfsR-DnrI-RedD_regulator"/>
</dbReference>
<dbReference type="InterPro" id="IPR036388">
    <property type="entry name" value="WH-like_DNA-bd_sf"/>
</dbReference>
<protein>
    <submittedName>
        <fullName evidence="7">SARP family transcriptional regulator</fullName>
    </submittedName>
</protein>
<dbReference type="SMART" id="SM01043">
    <property type="entry name" value="BTAD"/>
    <property type="match status" value="1"/>
</dbReference>
<evidence type="ECO:0000313" key="8">
    <source>
        <dbReference type="Proteomes" id="UP000612585"/>
    </source>
</evidence>
<dbReference type="SUPFAM" id="SSF46894">
    <property type="entry name" value="C-terminal effector domain of the bipartite response regulators"/>
    <property type="match status" value="1"/>
</dbReference>
<evidence type="ECO:0000313" key="7">
    <source>
        <dbReference type="EMBL" id="GIJ60424.1"/>
    </source>
</evidence>
<dbReference type="Gene3D" id="1.25.40.10">
    <property type="entry name" value="Tetratricopeptide repeat domain"/>
    <property type="match status" value="1"/>
</dbReference>
<evidence type="ECO:0000256" key="3">
    <source>
        <dbReference type="ARBA" id="ARBA00023125"/>
    </source>
</evidence>
<evidence type="ECO:0000256" key="2">
    <source>
        <dbReference type="ARBA" id="ARBA00023015"/>
    </source>
</evidence>
<keyword evidence="3 5" id="KW-0238">DNA-binding</keyword>
<feature type="domain" description="OmpR/PhoB-type" evidence="6">
    <location>
        <begin position="1"/>
        <end position="97"/>
    </location>
</feature>
<sequence>MRFNLLGPFQVYGARGLATPTAAMQRRVLALLLLEANRGVRVDRLVEELWGDRPPVSARTTLQTYIYHLRRLFRGALIGRTGEDLLVTRPFGYELRLAVEDEFDVHEFEQLLARAKTMREHGLLEDASHQLREALDLWTGEPLADIDAGPLLAAAATRLEESRKAALELRIDIDLQLGRHHEVVSELSSLVNTDAAHEGFVSKLMVALVRSGRRAEALDVYQRARAQLIGEYGLEPSGSTRQLHHAILNDESGLSVGPTGPAAGAPTRVVPAQLLPDIADFVDGCGDLVRVRGWLESREAETGREPRSAPHVVGVLGPPGVGKTTSALHLAHQVRHLFPDGQLYENLDGLDDHPDSIAQTLARLLRSCGVPTDVSPTGLVELSNTFRTWTADRSVLVVLDNARSAAQVRALHPAGPACALVVTSRTNLVSSIPGVATVSLTGMDVDDALTLLGRVIGEHRVAAEPQAARRLVLMCDGLPLAVRAVGVRLVNRPHWSLQHFADRLAVAENRVIELGPGGASLLASVEASLAQLTDVTRQSFYTVIARGLTRLTAGAMSGIVKVGRSTAETILEQLVDAHLVIECMPAADRLRARQGEASYLVPSLLAAVVRELVNRQLYVA</sequence>
<dbReference type="Pfam" id="PF00486">
    <property type="entry name" value="Trans_reg_C"/>
    <property type="match status" value="1"/>
</dbReference>
<dbReference type="Pfam" id="PF03704">
    <property type="entry name" value="BTAD"/>
    <property type="match status" value="1"/>
</dbReference>
<dbReference type="InterPro" id="IPR001867">
    <property type="entry name" value="OmpR/PhoB-type_DNA-bd"/>
</dbReference>
<dbReference type="InterPro" id="IPR011990">
    <property type="entry name" value="TPR-like_helical_dom_sf"/>
</dbReference>
<dbReference type="AlphaFoldDB" id="A0A8J3ZA70"/>
<keyword evidence="4" id="KW-0804">Transcription</keyword>
<comment type="similarity">
    <text evidence="1">Belongs to the AfsR/DnrI/RedD regulatory family.</text>
</comment>
<dbReference type="SUPFAM" id="SSF52540">
    <property type="entry name" value="P-loop containing nucleoside triphosphate hydrolases"/>
    <property type="match status" value="1"/>
</dbReference>
<dbReference type="GO" id="GO:0043531">
    <property type="term" value="F:ADP binding"/>
    <property type="evidence" value="ECO:0007669"/>
    <property type="project" value="InterPro"/>
</dbReference>
<dbReference type="InterPro" id="IPR016032">
    <property type="entry name" value="Sig_transdc_resp-reg_C-effctor"/>
</dbReference>
<reference evidence="7" key="1">
    <citation type="submission" date="2021-01" db="EMBL/GenBank/DDBJ databases">
        <title>Whole genome shotgun sequence of Virgisporangium aurantiacum NBRC 16421.</title>
        <authorList>
            <person name="Komaki H."/>
            <person name="Tamura T."/>
        </authorList>
    </citation>
    <scope>NUCLEOTIDE SEQUENCE</scope>
    <source>
        <strain evidence="7">NBRC 16421</strain>
    </source>
</reference>